<evidence type="ECO:0000256" key="2">
    <source>
        <dbReference type="ARBA" id="ARBA00023125"/>
    </source>
</evidence>
<keyword evidence="4" id="KW-0808">Transferase</keyword>
<accession>A0A8I0ZLS7</accession>
<dbReference type="PANTHER" id="PTHR42998:SF1">
    <property type="entry name" value="TYPE I RESTRICTION ENZYME HINDI METHYLASE SUBUNIT"/>
    <property type="match status" value="1"/>
</dbReference>
<dbReference type="GO" id="GO:0032259">
    <property type="term" value="P:methylation"/>
    <property type="evidence" value="ECO:0007669"/>
    <property type="project" value="UniProtKB-KW"/>
</dbReference>
<proteinExistence type="predicted"/>
<dbReference type="EMBL" id="JAECSB010000022">
    <property type="protein sequence ID" value="MBH5141859.1"/>
    <property type="molecule type" value="Genomic_DNA"/>
</dbReference>
<keyword evidence="2" id="KW-0238">DNA-binding</keyword>
<dbReference type="Gene3D" id="3.40.50.150">
    <property type="entry name" value="Vaccinia Virus protein VP39"/>
    <property type="match status" value="1"/>
</dbReference>
<keyword evidence="1" id="KW-0680">Restriction system</keyword>
<dbReference type="InterPro" id="IPR029063">
    <property type="entry name" value="SAM-dependent_MTases_sf"/>
</dbReference>
<dbReference type="GO" id="GO:0009307">
    <property type="term" value="P:DNA restriction-modification system"/>
    <property type="evidence" value="ECO:0007669"/>
    <property type="project" value="UniProtKB-KW"/>
</dbReference>
<dbReference type="SUPFAM" id="SSF53335">
    <property type="entry name" value="S-adenosyl-L-methionine-dependent methyltransferases"/>
    <property type="match status" value="1"/>
</dbReference>
<dbReference type="GO" id="GO:0003677">
    <property type="term" value="F:DNA binding"/>
    <property type="evidence" value="ECO:0007669"/>
    <property type="project" value="UniProtKB-KW"/>
</dbReference>
<organism evidence="4 5">
    <name type="scientific">Rhodococcus erythropolis</name>
    <name type="common">Arthrobacter picolinophilus</name>
    <dbReference type="NCBI Taxonomy" id="1833"/>
    <lineage>
        <taxon>Bacteria</taxon>
        <taxon>Bacillati</taxon>
        <taxon>Actinomycetota</taxon>
        <taxon>Actinomycetes</taxon>
        <taxon>Mycobacteriales</taxon>
        <taxon>Nocardiaceae</taxon>
        <taxon>Rhodococcus</taxon>
        <taxon>Rhodococcus erythropolis group</taxon>
    </lineage>
</organism>
<dbReference type="GO" id="GO:0008170">
    <property type="term" value="F:N-methyltransferase activity"/>
    <property type="evidence" value="ECO:0007669"/>
    <property type="project" value="InterPro"/>
</dbReference>
<sequence length="718" mass="78236">MSIPLVRASDIAEMAGVSRAAVTQWRKRHSDFPAPKEAADTPSPMFDRTEIEQWLVDNGRGILLRRTETQGHRSIASRLMQHLQGRYAPGTAIKIACSAIVLDHLLRTASRAAIEQGPATGLDLSDIGADSLSRLLTENAEDRTPEQVIDLICAREANLQGCLLELVDRSGRLIVEDVVLESVADIVASVPAEGLAEVYDELLMMDPRALGSYTEPSAITDLFVDLLPGGAGVVLDPAVGYANLLIAVGKSQPQSTLFGVDTDSGVLAVATSRAVLRHRNVELRVGNSVAGDPFHGLEADIVVTNPPWGTHIDRDVNLADPRWVFGRPTQRDNGIWLQHAISHLAPQGRAFVLTPRRDLSASGRTKDWRDEMLRRGAIEAVIALPVGMLRPYTAIASALWILATPGSTVDPDRVFLACIAEPQGRGKQIETATVVEQYRRWRSSGTIADSDTEIVLPVRTLLEPGTGLDPETWLAKQNVVDPQQQLDEIHALAEELRRIPTERDLPLDVPLIVVERDVRAERLEAYPGVEVIRGAPVIDSRESGKSGESGSDRVGVLTPRVVRDLRAGVEPEVQFVDRVSMRRRVETRSGDILVQALTPGRTDLVSTVLTDQEAGWTLSQHFYVVRVDPEVADPGFIRTCIRSGNRPALASNPVGPSTVQINKIEVPVLPLAEQQEIGTMMTQLEHTADLAQRQANLNKKLLSSLSVAFAAHAITVAR</sequence>
<dbReference type="PRINTS" id="PR00507">
    <property type="entry name" value="N12N6MTFRASE"/>
</dbReference>
<comment type="caution">
    <text evidence="4">The sequence shown here is derived from an EMBL/GenBank/DDBJ whole genome shotgun (WGS) entry which is preliminary data.</text>
</comment>
<dbReference type="SUPFAM" id="SSF116734">
    <property type="entry name" value="DNA methylase specificity domain"/>
    <property type="match status" value="1"/>
</dbReference>
<name>A0A8I0ZLS7_RHOER</name>
<dbReference type="Gene3D" id="3.90.220.20">
    <property type="entry name" value="DNA methylase specificity domains"/>
    <property type="match status" value="1"/>
</dbReference>
<dbReference type="InterPro" id="IPR002052">
    <property type="entry name" value="DNA_methylase_N6_adenine_CS"/>
</dbReference>
<evidence type="ECO:0000313" key="4">
    <source>
        <dbReference type="EMBL" id="MBH5141859.1"/>
    </source>
</evidence>
<gene>
    <name evidence="4" type="ORF">I3517_04425</name>
</gene>
<dbReference type="PROSITE" id="PS00092">
    <property type="entry name" value="N6_MTASE"/>
    <property type="match status" value="1"/>
</dbReference>
<feature type="domain" description="DNA methylase adenine-specific" evidence="3">
    <location>
        <begin position="209"/>
        <end position="404"/>
    </location>
</feature>
<dbReference type="PANTHER" id="PTHR42998">
    <property type="entry name" value="TYPE I RESTRICTION ENZYME HINDVIIP M PROTEIN-RELATED"/>
    <property type="match status" value="1"/>
</dbReference>
<keyword evidence="5" id="KW-1185">Reference proteome</keyword>
<reference evidence="4 5" key="1">
    <citation type="submission" date="2020-12" db="EMBL/GenBank/DDBJ databases">
        <title>Draft genome sequence of furan degrading bacterial strain FUR100.</title>
        <authorList>
            <person name="Woiski C."/>
        </authorList>
    </citation>
    <scope>NUCLEOTIDE SEQUENCE [LARGE SCALE GENOMIC DNA]</scope>
    <source>
        <strain evidence="4 5">FUR100</strain>
    </source>
</reference>
<keyword evidence="4" id="KW-0489">Methyltransferase</keyword>
<dbReference type="RefSeq" id="WP_197940555.1">
    <property type="nucleotide sequence ID" value="NZ_JAECSB010000022.1"/>
</dbReference>
<dbReference type="InterPro" id="IPR044946">
    <property type="entry name" value="Restrct_endonuc_typeI_TRD_sf"/>
</dbReference>
<protein>
    <submittedName>
        <fullName evidence="4">N-6 DNA methylase</fullName>
    </submittedName>
</protein>
<dbReference type="InterPro" id="IPR003356">
    <property type="entry name" value="DNA_methylase_A-5"/>
</dbReference>
<dbReference type="Proteomes" id="UP000627573">
    <property type="component" value="Unassembled WGS sequence"/>
</dbReference>
<evidence type="ECO:0000313" key="5">
    <source>
        <dbReference type="Proteomes" id="UP000627573"/>
    </source>
</evidence>
<dbReference type="Pfam" id="PF02384">
    <property type="entry name" value="N6_Mtase"/>
    <property type="match status" value="1"/>
</dbReference>
<dbReference type="InterPro" id="IPR052916">
    <property type="entry name" value="Type-I_RE_MTase_Subunit"/>
</dbReference>
<evidence type="ECO:0000259" key="3">
    <source>
        <dbReference type="Pfam" id="PF02384"/>
    </source>
</evidence>
<evidence type="ECO:0000256" key="1">
    <source>
        <dbReference type="ARBA" id="ARBA00022747"/>
    </source>
</evidence>
<dbReference type="AlphaFoldDB" id="A0A8I0ZLS7"/>